<reference evidence="2 3" key="1">
    <citation type="submission" date="2016-01" db="EMBL/GenBank/DDBJ databases">
        <title>Complete genome and mega plasmid sequence of Sphingomonas panacis DCY99 elicits systemic resistance in rice to Xanthomonas oryzae.</title>
        <authorList>
            <person name="Kim Y.J."/>
            <person name="Yang D.C."/>
            <person name="Sing P."/>
        </authorList>
    </citation>
    <scope>NUCLEOTIDE SEQUENCE [LARGE SCALE GENOMIC DNA]</scope>
    <source>
        <strain evidence="2 3">DCY99</strain>
    </source>
</reference>
<evidence type="ECO:0000313" key="3">
    <source>
        <dbReference type="Proteomes" id="UP000094256"/>
    </source>
</evidence>
<dbReference type="PANTHER" id="PTHR37314">
    <property type="entry name" value="SLR0142 PROTEIN"/>
    <property type="match status" value="1"/>
</dbReference>
<feature type="transmembrane region" description="Helical" evidence="1">
    <location>
        <begin position="57"/>
        <end position="76"/>
    </location>
</feature>
<gene>
    <name evidence="2" type="ORF">AWL63_21525</name>
</gene>
<sequence length="215" mass="21703">MRRYEQPHRLLAIGLAALAGFVDALGFLKLGGMFVSFMSGNSTRLAVGVAGNGLRSLFVGVVIAAFVIGVMLGATVGRVAGRWRKQAVLGFVLAELAVAATVASLGGGMIAAPLLMANAMGALNAVFQRDGEVSVGVTYMTGTLVKFGQHLAAALAGGPRFTWAPYLLLWLGLVAGAVAGAAVFPALGLGALWIAVAATAVLLAATVAIGPVREG</sequence>
<feature type="transmembrane region" description="Helical" evidence="1">
    <location>
        <begin position="163"/>
        <end position="184"/>
    </location>
</feature>
<dbReference type="InterPro" id="IPR010699">
    <property type="entry name" value="DUF1275"/>
</dbReference>
<keyword evidence="1" id="KW-0812">Transmembrane</keyword>
<proteinExistence type="predicted"/>
<evidence type="ECO:0008006" key="4">
    <source>
        <dbReference type="Google" id="ProtNLM"/>
    </source>
</evidence>
<protein>
    <recommendedName>
        <fullName evidence="4">Major facilitator superfamily (MFS) profile domain-containing protein</fullName>
    </recommendedName>
</protein>
<dbReference type="AlphaFoldDB" id="A0A1B3ZFG6"/>
<keyword evidence="3" id="KW-1185">Reference proteome</keyword>
<dbReference type="EMBL" id="CP014168">
    <property type="protein sequence ID" value="AOH86153.1"/>
    <property type="molecule type" value="Genomic_DNA"/>
</dbReference>
<dbReference type="KEGG" id="span:AWL63_21525"/>
<evidence type="ECO:0000313" key="2">
    <source>
        <dbReference type="EMBL" id="AOH86153.1"/>
    </source>
</evidence>
<dbReference type="Proteomes" id="UP000094256">
    <property type="component" value="Chromosome"/>
</dbReference>
<accession>A0A1B3ZFG6</accession>
<organism evidence="2 3">
    <name type="scientific">Sphingomonas panacis</name>
    <dbReference type="NCBI Taxonomy" id="1560345"/>
    <lineage>
        <taxon>Bacteria</taxon>
        <taxon>Pseudomonadati</taxon>
        <taxon>Pseudomonadota</taxon>
        <taxon>Alphaproteobacteria</taxon>
        <taxon>Sphingomonadales</taxon>
        <taxon>Sphingomonadaceae</taxon>
        <taxon>Sphingomonas</taxon>
    </lineage>
</organism>
<dbReference type="PANTHER" id="PTHR37314:SF4">
    <property type="entry name" value="UPF0700 TRANSMEMBRANE PROTEIN YOAK"/>
    <property type="match status" value="1"/>
</dbReference>
<feature type="transmembrane region" description="Helical" evidence="1">
    <location>
        <begin position="190"/>
        <end position="212"/>
    </location>
</feature>
<feature type="transmembrane region" description="Helical" evidence="1">
    <location>
        <begin position="12"/>
        <end position="37"/>
    </location>
</feature>
<name>A0A1B3ZFG6_9SPHN</name>
<dbReference type="OrthoDB" id="885342at2"/>
<feature type="transmembrane region" description="Helical" evidence="1">
    <location>
        <begin position="88"/>
        <end position="116"/>
    </location>
</feature>
<keyword evidence="1" id="KW-1133">Transmembrane helix</keyword>
<dbReference type="RefSeq" id="WP_069206667.1">
    <property type="nucleotide sequence ID" value="NZ_CP014168.1"/>
</dbReference>
<evidence type="ECO:0000256" key="1">
    <source>
        <dbReference type="SAM" id="Phobius"/>
    </source>
</evidence>
<dbReference type="Pfam" id="PF06912">
    <property type="entry name" value="DUF1275"/>
    <property type="match status" value="1"/>
</dbReference>
<keyword evidence="1" id="KW-0472">Membrane</keyword>